<keyword evidence="2" id="KW-0812">Transmembrane</keyword>
<feature type="compositionally biased region" description="Polar residues" evidence="1">
    <location>
        <begin position="50"/>
        <end position="59"/>
    </location>
</feature>
<organism evidence="3 5">
    <name type="scientific">Alternaria alternata</name>
    <name type="common">Alternaria rot fungus</name>
    <name type="synonym">Torula alternata</name>
    <dbReference type="NCBI Taxonomy" id="5599"/>
    <lineage>
        <taxon>Eukaryota</taxon>
        <taxon>Fungi</taxon>
        <taxon>Dikarya</taxon>
        <taxon>Ascomycota</taxon>
        <taxon>Pezizomycotina</taxon>
        <taxon>Dothideomycetes</taxon>
        <taxon>Pleosporomycetidae</taxon>
        <taxon>Pleosporales</taxon>
        <taxon>Pleosporineae</taxon>
        <taxon>Pleosporaceae</taxon>
        <taxon>Alternaria</taxon>
        <taxon>Alternaria sect. Alternaria</taxon>
        <taxon>Alternaria alternata complex</taxon>
    </lineage>
</organism>
<reference evidence="6" key="2">
    <citation type="journal article" date="2019" name="bioRxiv">
        <title>Genomics, evolutionary history and diagnostics of the Alternaria alternata species group including apple and Asian pear pathotypes.</title>
        <authorList>
            <person name="Armitage A.D."/>
            <person name="Cockerton H.M."/>
            <person name="Sreenivasaprasad S."/>
            <person name="Woodhall J.W."/>
            <person name="Lane C.R."/>
            <person name="Harrison R.J."/>
            <person name="Clarkson J.P."/>
        </authorList>
    </citation>
    <scope>NUCLEOTIDE SEQUENCE [LARGE SCALE GENOMIC DNA]</scope>
    <source>
        <strain evidence="6">FERA 1177</strain>
    </source>
</reference>
<evidence type="ECO:0000313" key="6">
    <source>
        <dbReference type="Proteomes" id="UP000291422"/>
    </source>
</evidence>
<dbReference type="EMBL" id="KV441477">
    <property type="protein sequence ID" value="OAG21048.1"/>
    <property type="molecule type" value="Genomic_DNA"/>
</dbReference>
<feature type="transmembrane region" description="Helical" evidence="2">
    <location>
        <begin position="6"/>
        <end position="32"/>
    </location>
</feature>
<dbReference type="GeneID" id="29119007"/>
<evidence type="ECO:0000256" key="1">
    <source>
        <dbReference type="SAM" id="MobiDB-lite"/>
    </source>
</evidence>
<evidence type="ECO:0000313" key="4">
    <source>
        <dbReference type="EMBL" id="RYN73488.1"/>
    </source>
</evidence>
<dbReference type="KEGG" id="aalt:CC77DRAFT_849081"/>
<evidence type="ECO:0000256" key="2">
    <source>
        <dbReference type="SAM" id="Phobius"/>
    </source>
</evidence>
<accession>A0A177DNW0</accession>
<name>A0A177DNW0_ALTAL</name>
<dbReference type="Proteomes" id="UP000291422">
    <property type="component" value="Unassembled WGS sequence"/>
</dbReference>
<feature type="region of interest" description="Disordered" evidence="1">
    <location>
        <begin position="130"/>
        <end position="159"/>
    </location>
</feature>
<keyword evidence="5" id="KW-1185">Reference proteome</keyword>
<dbReference type="VEuPathDB" id="FungiDB:CC77DRAFT_849081"/>
<protein>
    <submittedName>
        <fullName evidence="3">Uncharacterized protein</fullName>
    </submittedName>
</protein>
<dbReference type="EMBL" id="PDXD01000021">
    <property type="protein sequence ID" value="RYN73488.1"/>
    <property type="molecule type" value="Genomic_DNA"/>
</dbReference>
<feature type="compositionally biased region" description="Acidic residues" evidence="1">
    <location>
        <begin position="62"/>
        <end position="77"/>
    </location>
</feature>
<evidence type="ECO:0000313" key="5">
    <source>
        <dbReference type="Proteomes" id="UP000077248"/>
    </source>
</evidence>
<reference evidence="3 5" key="1">
    <citation type="submission" date="2016-05" db="EMBL/GenBank/DDBJ databases">
        <title>Comparative analysis of secretome profiles of manganese(II)-oxidizing ascomycete fungi.</title>
        <authorList>
            <consortium name="DOE Joint Genome Institute"/>
            <person name="Zeiner C.A."/>
            <person name="Purvine S.O."/>
            <person name="Zink E.M."/>
            <person name="Wu S."/>
            <person name="Pasa-Tolic L."/>
            <person name="Chaput D.L."/>
            <person name="Haridas S."/>
            <person name="Grigoriev I.V."/>
            <person name="Santelli C.M."/>
            <person name="Hansel C.M."/>
        </authorList>
    </citation>
    <scope>NUCLEOTIDE SEQUENCE [LARGE SCALE GENOMIC DNA]</scope>
    <source>
        <strain evidence="3 5">SRC1lrK2f</strain>
    </source>
</reference>
<sequence length="159" mass="18440">MDEDLVAFGIVMMLFLSFPFLTVLSITGCVAYSRTKTWDKARNQRAVGLESSNGETNRLVSDEADEESDFYDTDDEEEHKKNKAEEEADKYLTFNQKFRKEFRKVWSGKGKGDIIKQKEREERRKLAKAVAREMDRRERRKARAAAKAQSEDLPAYTKA</sequence>
<gene>
    <name evidence="4" type="ORF">AA0117_g7746</name>
    <name evidence="3" type="ORF">CC77DRAFT_849081</name>
</gene>
<proteinExistence type="predicted"/>
<dbReference type="Proteomes" id="UP000077248">
    <property type="component" value="Unassembled WGS sequence"/>
</dbReference>
<dbReference type="OMA" id="GCIAYSR"/>
<reference evidence="4" key="3">
    <citation type="journal article" date="2019" name="J. ISSAAS">
        <title>Genomics, evolutionary history and diagnostics of the Alternaria alternata species group including apple and Asian pear pathotypes.</title>
        <authorList>
            <person name="Armitage A.D."/>
            <person name="Cockerton H.M."/>
            <person name="Sreenivasaprasad S."/>
            <person name="Woodhall J."/>
            <person name="Lane C."/>
            <person name="Harrison R.J."/>
            <person name="Clarkson J.P."/>
        </authorList>
    </citation>
    <scope>NUCLEOTIDE SEQUENCE</scope>
    <source>
        <strain evidence="4">FERA 1177</strain>
    </source>
</reference>
<feature type="region of interest" description="Disordered" evidence="1">
    <location>
        <begin position="48"/>
        <end position="86"/>
    </location>
</feature>
<dbReference type="AlphaFoldDB" id="A0A177DNW0"/>
<evidence type="ECO:0000313" key="3">
    <source>
        <dbReference type="EMBL" id="OAG21048.1"/>
    </source>
</evidence>
<dbReference type="RefSeq" id="XP_018386469.1">
    <property type="nucleotide sequence ID" value="XM_018533413.1"/>
</dbReference>
<keyword evidence="2" id="KW-0472">Membrane</keyword>
<keyword evidence="2" id="KW-1133">Transmembrane helix</keyword>